<evidence type="ECO:0008006" key="3">
    <source>
        <dbReference type="Google" id="ProtNLM"/>
    </source>
</evidence>
<dbReference type="Pfam" id="PF10929">
    <property type="entry name" value="DUF2811"/>
    <property type="match status" value="1"/>
</dbReference>
<sequence length="103" mass="11838">MIFLEKNIIIVDEKKNKFMDQINQTNLADKKLVECSSNKVSLETELSETLYNTMKDFVLSNPTWDQYKLINSALATFLVQNGCTDNSVSEIYLNQLFTPSKSF</sequence>
<dbReference type="Proteomes" id="UP000030533">
    <property type="component" value="Unassembled WGS sequence"/>
</dbReference>
<organism evidence="1 2">
    <name type="scientific">Prochlorococcus marinus str. MIT 9314</name>
    <dbReference type="NCBI Taxonomy" id="167548"/>
    <lineage>
        <taxon>Bacteria</taxon>
        <taxon>Bacillati</taxon>
        <taxon>Cyanobacteriota</taxon>
        <taxon>Cyanophyceae</taxon>
        <taxon>Synechococcales</taxon>
        <taxon>Prochlorococcaceae</taxon>
        <taxon>Prochlorococcus</taxon>
    </lineage>
</organism>
<evidence type="ECO:0000313" key="2">
    <source>
        <dbReference type="Proteomes" id="UP000030533"/>
    </source>
</evidence>
<dbReference type="EMBL" id="JNAO01000009">
    <property type="protein sequence ID" value="KGG01560.1"/>
    <property type="molecule type" value="Genomic_DNA"/>
</dbReference>
<evidence type="ECO:0000313" key="1">
    <source>
        <dbReference type="EMBL" id="KGG01560.1"/>
    </source>
</evidence>
<reference evidence="2" key="1">
    <citation type="journal article" date="2014" name="Sci. Data">
        <title>Genomes of diverse isolates of the marine cyanobacterium Prochlorococcus.</title>
        <authorList>
            <person name="Biller S."/>
            <person name="Berube P."/>
            <person name="Thompson J."/>
            <person name="Kelly L."/>
            <person name="Roggensack S."/>
            <person name="Awad L."/>
            <person name="Roache-Johnson K."/>
            <person name="Ding H."/>
            <person name="Giovannoni S.J."/>
            <person name="Moore L.R."/>
            <person name="Chisholm S.W."/>
        </authorList>
    </citation>
    <scope>NUCLEOTIDE SEQUENCE [LARGE SCALE GENOMIC DNA]</scope>
    <source>
        <strain evidence="2">MIT 9314</strain>
    </source>
</reference>
<dbReference type="AlphaFoldDB" id="A0A0A2AM54"/>
<dbReference type="InterPro" id="IPR021231">
    <property type="entry name" value="DUF2811"/>
</dbReference>
<protein>
    <recommendedName>
        <fullName evidence="3">DUF2811 domain-containing protein</fullName>
    </recommendedName>
</protein>
<comment type="caution">
    <text evidence="1">The sequence shown here is derived from an EMBL/GenBank/DDBJ whole genome shotgun (WGS) entry which is preliminary data.</text>
</comment>
<accession>A0A0A2AM54</accession>
<name>A0A0A2AM54_PROMR</name>
<dbReference type="STRING" id="167548.EU98_0969"/>
<proteinExistence type="predicted"/>
<gene>
    <name evidence="1" type="ORF">EU98_0969</name>
</gene>
<dbReference type="eggNOG" id="ENOG5034AJ7">
    <property type="taxonomic scope" value="Bacteria"/>
</dbReference>